<protein>
    <recommendedName>
        <fullName evidence="2">UPF0235 protein L21SP3_00170</fullName>
    </recommendedName>
</protein>
<gene>
    <name evidence="3" type="ORF">L21SP3_00170</name>
</gene>
<dbReference type="OrthoDB" id="9801972at2"/>
<dbReference type="RefSeq" id="WP_077538637.1">
    <property type="nucleotide sequence ID" value="NZ_CP019633.1"/>
</dbReference>
<evidence type="ECO:0000313" key="3">
    <source>
        <dbReference type="EMBL" id="AQQ08394.1"/>
    </source>
</evidence>
<dbReference type="SUPFAM" id="SSF69786">
    <property type="entry name" value="YggU-like"/>
    <property type="match status" value="1"/>
</dbReference>
<dbReference type="PANTHER" id="PTHR13420">
    <property type="entry name" value="UPF0235 PROTEIN C15ORF40"/>
    <property type="match status" value="1"/>
</dbReference>
<dbReference type="EMBL" id="CP019633">
    <property type="protein sequence ID" value="AQQ08394.1"/>
    <property type="molecule type" value="Genomic_DNA"/>
</dbReference>
<dbReference type="SMART" id="SM01152">
    <property type="entry name" value="DUF167"/>
    <property type="match status" value="1"/>
</dbReference>
<keyword evidence="4" id="KW-1185">Reference proteome</keyword>
<dbReference type="InterPro" id="IPR003746">
    <property type="entry name" value="DUF167"/>
</dbReference>
<proteinExistence type="inferred from homology"/>
<evidence type="ECO:0000256" key="1">
    <source>
        <dbReference type="ARBA" id="ARBA00010364"/>
    </source>
</evidence>
<dbReference type="Proteomes" id="UP000188273">
    <property type="component" value="Chromosome"/>
</dbReference>
<reference evidence="4" key="1">
    <citation type="submission" date="2017-02" db="EMBL/GenBank/DDBJ databases">
        <title>Comparative genomics and description of representatives of a novel lineage of planctomycetes thriving in anoxic sediments.</title>
        <authorList>
            <person name="Spring S."/>
            <person name="Bunk B."/>
            <person name="Sproer C."/>
            <person name="Klenk H.-P."/>
        </authorList>
    </citation>
    <scope>NUCLEOTIDE SEQUENCE [LARGE SCALE GENOMIC DNA]</scope>
    <source>
        <strain evidence="4">L21-RPul-D3</strain>
    </source>
</reference>
<dbReference type="InterPro" id="IPR036591">
    <property type="entry name" value="YggU-like_sf"/>
</dbReference>
<evidence type="ECO:0000256" key="2">
    <source>
        <dbReference type="HAMAP-Rule" id="MF_00634"/>
    </source>
</evidence>
<evidence type="ECO:0000313" key="4">
    <source>
        <dbReference type="Proteomes" id="UP000188273"/>
    </source>
</evidence>
<organism evidence="3 4">
    <name type="scientific">Sedimentisphaera cyanobacteriorum</name>
    <dbReference type="NCBI Taxonomy" id="1940790"/>
    <lineage>
        <taxon>Bacteria</taxon>
        <taxon>Pseudomonadati</taxon>
        <taxon>Planctomycetota</taxon>
        <taxon>Phycisphaerae</taxon>
        <taxon>Sedimentisphaerales</taxon>
        <taxon>Sedimentisphaeraceae</taxon>
        <taxon>Sedimentisphaera</taxon>
    </lineage>
</organism>
<sequence length="98" mass="10677">MADRLKINEGPGWVELGFKIVPGSSRTAISGCHDGMIKVKVAAPPEKGKANKELISYLASRLNAKKKDIELVSGASNPVKRLKIYGAEPEKIMQICRE</sequence>
<name>A0A1Q2HMB4_9BACT</name>
<dbReference type="AlphaFoldDB" id="A0A1Q2HMB4"/>
<dbReference type="GO" id="GO:0005737">
    <property type="term" value="C:cytoplasm"/>
    <property type="evidence" value="ECO:0007669"/>
    <property type="project" value="TreeGrafter"/>
</dbReference>
<dbReference type="STRING" id="1940790.L21SP3_00170"/>
<accession>A0A1Q2HMB4</accession>
<dbReference type="Pfam" id="PF02594">
    <property type="entry name" value="DUF167"/>
    <property type="match status" value="1"/>
</dbReference>
<dbReference type="NCBIfam" id="TIGR00251">
    <property type="entry name" value="DUF167 family protein"/>
    <property type="match status" value="1"/>
</dbReference>
<dbReference type="KEGG" id="pbu:L21SP3_00170"/>
<dbReference type="PANTHER" id="PTHR13420:SF7">
    <property type="entry name" value="UPF0235 PROTEIN C15ORF40"/>
    <property type="match status" value="1"/>
</dbReference>
<dbReference type="Gene3D" id="3.30.1200.10">
    <property type="entry name" value="YggU-like"/>
    <property type="match status" value="1"/>
</dbReference>
<comment type="similarity">
    <text evidence="1 2">Belongs to the UPF0235 family.</text>
</comment>
<dbReference type="HAMAP" id="MF_00634">
    <property type="entry name" value="UPF0235"/>
    <property type="match status" value="1"/>
</dbReference>